<evidence type="ECO:0000313" key="3">
    <source>
        <dbReference type="EMBL" id="EED88316.1"/>
    </source>
</evidence>
<keyword evidence="4" id="KW-1185">Reference proteome</keyword>
<dbReference type="InParanoid" id="B8CE43"/>
<dbReference type="PaxDb" id="35128-Thaps10641"/>
<dbReference type="GeneID" id="7444207"/>
<dbReference type="eggNOG" id="ENOG502T6MW">
    <property type="taxonomic scope" value="Eukaryota"/>
</dbReference>
<feature type="region of interest" description="Disordered" evidence="1">
    <location>
        <begin position="41"/>
        <end position="60"/>
    </location>
</feature>
<accession>B8CE43</accession>
<keyword evidence="2" id="KW-0812">Transmembrane</keyword>
<gene>
    <name evidence="3" type="ORF">THAPSDRAFT_10641</name>
</gene>
<dbReference type="OMA" id="FDSDWPR"/>
<evidence type="ECO:0000256" key="1">
    <source>
        <dbReference type="SAM" id="MobiDB-lite"/>
    </source>
</evidence>
<feature type="transmembrane region" description="Helical" evidence="2">
    <location>
        <begin position="490"/>
        <end position="513"/>
    </location>
</feature>
<sequence>MNPLEPCAAKSVLKNSHDKSDRPILENARAVDNVVVDSRILPSRPEHGNGNVKVRVGCDGEPRSSVSSSVELTARVDESIRERALASSDIVAVIQSCLETEGCIYPYQRAYQPSKAGAGVNRGGEQEKLVAQLKAHTPPPPNLPTDTDNVANTSYSLVSYLHCIDFVRLLDIIYPLLYSHHCVIALASISSVAGRQPNTTTLYDTNTSTMTGIDQAQAVAAPVPNAVPQAAAEHDSDDDSAHSYVCTFNDTSQRWECMKDYKKDVLQQVIDGHDNLDGRKTIDQLKDFGITVYLTEQANINLSILKKVVEHASNNDRSKEHQRCLLYKDDKGRLYNLTLNNGSSGLAGTWSSLLLTFSGLQAVVAMSVLTRAFSCYDEDMSMSVYPGYLSLLLGLILYEEMSQVWLNCSMFIRGTPSVAAYTLLSNFDSDWPRKLSIFILALAAMQDVGGEAQRYLTLVGIGISMSILAANLGSRAWFHLKLKPMGQGGMLAPIAPIISYLAAVFTGLIFPYIGFNQIQAGGKAAIQLIVTNCIFVAAVFVLSDLDTVQNFIVVGSESCNQDNTNITLGIWLALTSITCIFAAQKIKPVESNPAEDNDPILVEDQTSPVGWKVPNFPNYAIDPIVFSGTGLPCLSLKMLTALGLIVGVGVGGFVVSSGLFHYLEPANDYIDETLNTMTTGN</sequence>
<feature type="transmembrane region" description="Helical" evidence="2">
    <location>
        <begin position="455"/>
        <end position="478"/>
    </location>
</feature>
<dbReference type="KEGG" id="tps:THAPSDRAFT_10641"/>
<keyword evidence="2" id="KW-1133">Transmembrane helix</keyword>
<name>B8CE43_THAPS</name>
<reference evidence="3 4" key="1">
    <citation type="journal article" date="2004" name="Science">
        <title>The genome of the diatom Thalassiosira pseudonana: ecology, evolution, and metabolism.</title>
        <authorList>
            <person name="Armbrust E.V."/>
            <person name="Berges J.A."/>
            <person name="Bowler C."/>
            <person name="Green B.R."/>
            <person name="Martinez D."/>
            <person name="Putnam N.H."/>
            <person name="Zhou S."/>
            <person name="Allen A.E."/>
            <person name="Apt K.E."/>
            <person name="Bechner M."/>
            <person name="Brzezinski M.A."/>
            <person name="Chaal B.K."/>
            <person name="Chiovitti A."/>
            <person name="Davis A.K."/>
            <person name="Demarest M.S."/>
            <person name="Detter J.C."/>
            <person name="Glavina T."/>
            <person name="Goodstein D."/>
            <person name="Hadi M.Z."/>
            <person name="Hellsten U."/>
            <person name="Hildebrand M."/>
            <person name="Jenkins B.D."/>
            <person name="Jurka J."/>
            <person name="Kapitonov V.V."/>
            <person name="Kroger N."/>
            <person name="Lau W.W."/>
            <person name="Lane T.W."/>
            <person name="Larimer F.W."/>
            <person name="Lippmeier J.C."/>
            <person name="Lucas S."/>
            <person name="Medina M."/>
            <person name="Montsant A."/>
            <person name="Obornik M."/>
            <person name="Parker M.S."/>
            <person name="Palenik B."/>
            <person name="Pazour G.J."/>
            <person name="Richardson P.M."/>
            <person name="Rynearson T.A."/>
            <person name="Saito M.A."/>
            <person name="Schwartz D.C."/>
            <person name="Thamatrakoln K."/>
            <person name="Valentin K."/>
            <person name="Vardi A."/>
            <person name="Wilkerson F.P."/>
            <person name="Rokhsar D.S."/>
        </authorList>
    </citation>
    <scope>NUCLEOTIDE SEQUENCE [LARGE SCALE GENOMIC DNA]</scope>
    <source>
        <strain evidence="3 4">CCMP1335</strain>
    </source>
</reference>
<feature type="region of interest" description="Disordered" evidence="1">
    <location>
        <begin position="1"/>
        <end position="21"/>
    </location>
</feature>
<dbReference type="EMBL" id="CM000651">
    <property type="protein sequence ID" value="EED88316.1"/>
    <property type="molecule type" value="Genomic_DNA"/>
</dbReference>
<feature type="transmembrane region" description="Helical" evidence="2">
    <location>
        <begin position="641"/>
        <end position="663"/>
    </location>
</feature>
<dbReference type="Proteomes" id="UP000001449">
    <property type="component" value="Chromosome 17"/>
</dbReference>
<proteinExistence type="predicted"/>
<dbReference type="RefSeq" id="XP_002294482.1">
    <property type="nucleotide sequence ID" value="XM_002294446.1"/>
</dbReference>
<dbReference type="AlphaFoldDB" id="B8CE43"/>
<feature type="transmembrane region" description="Helical" evidence="2">
    <location>
        <begin position="525"/>
        <end position="543"/>
    </location>
</feature>
<feature type="transmembrane region" description="Helical" evidence="2">
    <location>
        <begin position="350"/>
        <end position="370"/>
    </location>
</feature>
<evidence type="ECO:0000313" key="4">
    <source>
        <dbReference type="Proteomes" id="UP000001449"/>
    </source>
</evidence>
<protein>
    <submittedName>
        <fullName evidence="3">Uncharacterized protein</fullName>
    </submittedName>
</protein>
<evidence type="ECO:0000256" key="2">
    <source>
        <dbReference type="SAM" id="Phobius"/>
    </source>
</evidence>
<reference evidence="3 4" key="2">
    <citation type="journal article" date="2008" name="Nature">
        <title>The Phaeodactylum genome reveals the evolutionary history of diatom genomes.</title>
        <authorList>
            <person name="Bowler C."/>
            <person name="Allen A.E."/>
            <person name="Badger J.H."/>
            <person name="Grimwood J."/>
            <person name="Jabbari K."/>
            <person name="Kuo A."/>
            <person name="Maheswari U."/>
            <person name="Martens C."/>
            <person name="Maumus F."/>
            <person name="Otillar R.P."/>
            <person name="Rayko E."/>
            <person name="Salamov A."/>
            <person name="Vandepoele K."/>
            <person name="Beszteri B."/>
            <person name="Gruber A."/>
            <person name="Heijde M."/>
            <person name="Katinka M."/>
            <person name="Mock T."/>
            <person name="Valentin K."/>
            <person name="Verret F."/>
            <person name="Berges J.A."/>
            <person name="Brownlee C."/>
            <person name="Cadoret J.P."/>
            <person name="Chiovitti A."/>
            <person name="Choi C.J."/>
            <person name="Coesel S."/>
            <person name="De Martino A."/>
            <person name="Detter J.C."/>
            <person name="Durkin C."/>
            <person name="Falciatore A."/>
            <person name="Fournet J."/>
            <person name="Haruta M."/>
            <person name="Huysman M.J."/>
            <person name="Jenkins B.D."/>
            <person name="Jiroutova K."/>
            <person name="Jorgensen R.E."/>
            <person name="Joubert Y."/>
            <person name="Kaplan A."/>
            <person name="Kroger N."/>
            <person name="Kroth P.G."/>
            <person name="La Roche J."/>
            <person name="Lindquist E."/>
            <person name="Lommer M."/>
            <person name="Martin-Jezequel V."/>
            <person name="Lopez P.J."/>
            <person name="Lucas S."/>
            <person name="Mangogna M."/>
            <person name="McGinnis K."/>
            <person name="Medlin L.K."/>
            <person name="Montsant A."/>
            <person name="Oudot-Le Secq M.P."/>
            <person name="Napoli C."/>
            <person name="Obornik M."/>
            <person name="Parker M.S."/>
            <person name="Petit J.L."/>
            <person name="Porcel B.M."/>
            <person name="Poulsen N."/>
            <person name="Robison M."/>
            <person name="Rychlewski L."/>
            <person name="Rynearson T.A."/>
            <person name="Schmutz J."/>
            <person name="Shapiro H."/>
            <person name="Siaut M."/>
            <person name="Stanley M."/>
            <person name="Sussman M.R."/>
            <person name="Taylor A.R."/>
            <person name="Vardi A."/>
            <person name="von Dassow P."/>
            <person name="Vyverman W."/>
            <person name="Willis A."/>
            <person name="Wyrwicz L.S."/>
            <person name="Rokhsar D.S."/>
            <person name="Weissenbach J."/>
            <person name="Armbrust E.V."/>
            <person name="Green B.R."/>
            <person name="Van de Peer Y."/>
            <person name="Grigoriev I.V."/>
        </authorList>
    </citation>
    <scope>NUCLEOTIDE SEQUENCE [LARGE SCALE GENOMIC DNA]</scope>
    <source>
        <strain evidence="3 4">CCMP1335</strain>
    </source>
</reference>
<organism evidence="3 4">
    <name type="scientific">Thalassiosira pseudonana</name>
    <name type="common">Marine diatom</name>
    <name type="synonym">Cyclotella nana</name>
    <dbReference type="NCBI Taxonomy" id="35128"/>
    <lineage>
        <taxon>Eukaryota</taxon>
        <taxon>Sar</taxon>
        <taxon>Stramenopiles</taxon>
        <taxon>Ochrophyta</taxon>
        <taxon>Bacillariophyta</taxon>
        <taxon>Coscinodiscophyceae</taxon>
        <taxon>Thalassiosirophycidae</taxon>
        <taxon>Thalassiosirales</taxon>
        <taxon>Thalassiosiraceae</taxon>
        <taxon>Thalassiosira</taxon>
    </lineage>
</organism>
<dbReference type="HOGENOM" id="CLU_404163_0_0_1"/>
<keyword evidence="2" id="KW-0472">Membrane</keyword>